<reference evidence="3 4" key="1">
    <citation type="journal article" date="2012" name="Stand. Genomic Sci.">
        <title>Complete genome sequence of the sulfur compounds oxidizing chemolithoautotroph Sulfuricurvum kujiense type strain (YK-1(T)).</title>
        <authorList>
            <person name="Han C."/>
            <person name="Kotsyurbenko O."/>
            <person name="Chertkov O."/>
            <person name="Held B."/>
            <person name="Lapidus A."/>
            <person name="Nolan M."/>
            <person name="Lucas S."/>
            <person name="Hammon N."/>
            <person name="Deshpande S."/>
            <person name="Cheng J.F."/>
            <person name="Tapia R."/>
            <person name="Goodwin L.A."/>
            <person name="Pitluck S."/>
            <person name="Liolios K."/>
            <person name="Pagani I."/>
            <person name="Ivanova N."/>
            <person name="Mavromatis K."/>
            <person name="Mikhailova N."/>
            <person name="Pati A."/>
            <person name="Chen A."/>
            <person name="Palaniappan K."/>
            <person name="Land M."/>
            <person name="Hauser L."/>
            <person name="Chang Y.J."/>
            <person name="Jeffries C.D."/>
            <person name="Brambilla E.M."/>
            <person name="Rohde M."/>
            <person name="Spring S."/>
            <person name="Sikorski J."/>
            <person name="Goker M."/>
            <person name="Woyke T."/>
            <person name="Bristow J."/>
            <person name="Eisen J.A."/>
            <person name="Markowitz V."/>
            <person name="Hugenholtz P."/>
            <person name="Kyrpides N.C."/>
            <person name="Klenk H.P."/>
            <person name="Detter J.C."/>
        </authorList>
    </citation>
    <scope>NUCLEOTIDE SEQUENCE [LARGE SCALE GENOMIC DNA]</scope>
    <source>
        <strain evidence="4">ATCC BAA-921 / DSM 16994 / JCM 11577 / YK-1</strain>
    </source>
</reference>
<proteinExistence type="inferred from homology"/>
<sequence>MNTIDIEKVAGINDVEGAIEHLYKQIPLSAATQTALNFSQQAHQNQFRKSGEPYVVHPILVASIVATITGDEAMVIAALLHDVVEDTHTTIEEIAREYGDDVAHLVEGLTKIDTIRDAQLIPSNSDEKLVVSALSFRKMLIASIEDVRVLVVKLCDRLHNMLTLGALAPAKQHRIAEETLVVYAPIASRLGISFLKNLLEDLSFQYLFTEEKQAIDMYMEENFRSINARLSDFCEKLTKMMLENGFNEEDFEILSRVKHHYSIYLKMQRKGISIDEILDLLAVRILVKKPIDCYRVLGLVHLNFQPLSSRFKDYISIPKENGYQTLHTSVFDSTAIFEVQIRTYEMHKTAELGVAAHWKYKSGGNNPISLDWLHNLQYQNESVEAFYELIKNDLFSEDISVFSPKGKPFTLPRGAVALDFAYAVHTEIGDSAEGCLINKEKASLLSELHNGDIVKITTGPKKINRCSWIDAVKTSRAKASMRANCNQRIKAIDTETGISILSTIFNFDPARVDQLFAQTHLEEQRHRIPSELDLLKETVNRFTLELGESKRFSVFLSRNRFRLKPYVFASLEIYANNSVGDAVFDYCCHPKTGDEIVAFLQNGKAHVHHKMCKNAAGLIDRREPMVFVRWRAQHYFRYHLIISMQSAQGSLADLLTYMAKMGADINSIELGKEKSEHTQYCEMEFQTLEADINRLRSKLEKKGKIIQFFRTDDAYRSQG</sequence>
<dbReference type="Gene3D" id="3.10.20.30">
    <property type="match status" value="1"/>
</dbReference>
<protein>
    <submittedName>
        <fullName evidence="3">(P)ppGpp synthetase I, SpoT/RelA</fullName>
        <ecNumber evidence="3">2.7.6.5</ecNumber>
    </submittedName>
</protein>
<dbReference type="eggNOG" id="COG0317">
    <property type="taxonomic scope" value="Bacteria"/>
</dbReference>
<dbReference type="SUPFAM" id="SSF109604">
    <property type="entry name" value="HD-domain/PDEase-like"/>
    <property type="match status" value="1"/>
</dbReference>
<evidence type="ECO:0000259" key="2">
    <source>
        <dbReference type="PROSITE" id="PS51831"/>
    </source>
</evidence>
<dbReference type="Pfam" id="PF02824">
    <property type="entry name" value="TGS"/>
    <property type="match status" value="1"/>
</dbReference>
<accession>E4U1P0</accession>
<dbReference type="PANTHER" id="PTHR21262">
    <property type="entry name" value="GUANOSINE-3',5'-BIS DIPHOSPHATE 3'-PYROPHOSPHOHYDROLASE"/>
    <property type="match status" value="1"/>
</dbReference>
<dbReference type="GO" id="GO:0008893">
    <property type="term" value="F:guanosine-3',5'-bis(diphosphate) 3'-diphosphatase activity"/>
    <property type="evidence" value="ECO:0007669"/>
    <property type="project" value="TreeGrafter"/>
</dbReference>
<dbReference type="InterPro" id="IPR004095">
    <property type="entry name" value="TGS"/>
</dbReference>
<dbReference type="KEGG" id="sku:Sulku_1853"/>
<dbReference type="InterPro" id="IPR004811">
    <property type="entry name" value="RelA/Spo_fam"/>
</dbReference>
<dbReference type="PROSITE" id="PS51831">
    <property type="entry name" value="HD"/>
    <property type="match status" value="1"/>
</dbReference>
<dbReference type="RefSeq" id="WP_013460710.1">
    <property type="nucleotide sequence ID" value="NC_014762.1"/>
</dbReference>
<comment type="similarity">
    <text evidence="1">Belongs to the relA/spoT family.</text>
</comment>
<dbReference type="HOGENOM" id="CLU_012300_3_0_7"/>
<dbReference type="OrthoDB" id="9805041at2"/>
<dbReference type="InterPro" id="IPR006674">
    <property type="entry name" value="HD_domain"/>
</dbReference>
<evidence type="ECO:0000313" key="3">
    <source>
        <dbReference type="EMBL" id="ADR34513.1"/>
    </source>
</evidence>
<dbReference type="Gene3D" id="1.10.3210.10">
    <property type="entry name" value="Hypothetical protein af1432"/>
    <property type="match status" value="1"/>
</dbReference>
<dbReference type="SMART" id="SM00471">
    <property type="entry name" value="HDc"/>
    <property type="match status" value="1"/>
</dbReference>
<dbReference type="SUPFAM" id="SSF81301">
    <property type="entry name" value="Nucleotidyltransferase"/>
    <property type="match status" value="1"/>
</dbReference>
<keyword evidence="4" id="KW-1185">Reference proteome</keyword>
<dbReference type="SMART" id="SM00954">
    <property type="entry name" value="RelA_SpoT"/>
    <property type="match status" value="1"/>
</dbReference>
<dbReference type="GO" id="GO:0008728">
    <property type="term" value="F:GTP diphosphokinase activity"/>
    <property type="evidence" value="ECO:0007669"/>
    <property type="project" value="UniProtKB-EC"/>
</dbReference>
<dbReference type="STRING" id="709032.Sulku_1853"/>
<dbReference type="Gene3D" id="3.30.460.10">
    <property type="entry name" value="Beta Polymerase, domain 2"/>
    <property type="match status" value="1"/>
</dbReference>
<comment type="function">
    <text evidence="1">In eubacteria ppGpp (guanosine 3'-diphosphate 5'-diphosphate) is a mediator of the stringent response that coordinates a variety of cellular activities in response to changes in nutritional abundance.</text>
</comment>
<dbReference type="InterPro" id="IPR007685">
    <property type="entry name" value="RelA_SpoT"/>
</dbReference>
<dbReference type="PANTHER" id="PTHR21262:SF36">
    <property type="entry name" value="BIFUNCTIONAL (P)PPGPP SYNTHASE_HYDROLASE SPOT"/>
    <property type="match status" value="1"/>
</dbReference>
<dbReference type="InterPro" id="IPR003607">
    <property type="entry name" value="HD/PDEase_dom"/>
</dbReference>
<dbReference type="NCBIfam" id="TIGR00691">
    <property type="entry name" value="spoT_relA"/>
    <property type="match status" value="1"/>
</dbReference>
<dbReference type="CDD" id="cd00077">
    <property type="entry name" value="HDc"/>
    <property type="match status" value="1"/>
</dbReference>
<feature type="domain" description="HD" evidence="2">
    <location>
        <begin position="54"/>
        <end position="161"/>
    </location>
</feature>
<dbReference type="InterPro" id="IPR012675">
    <property type="entry name" value="Beta-grasp_dom_sf"/>
</dbReference>
<dbReference type="Pfam" id="PF04607">
    <property type="entry name" value="RelA_SpoT"/>
    <property type="match status" value="1"/>
</dbReference>
<dbReference type="InterPro" id="IPR043519">
    <property type="entry name" value="NT_sf"/>
</dbReference>
<gene>
    <name evidence="3" type="ordered locus">Sulku_1853</name>
</gene>
<dbReference type="EMBL" id="CP002355">
    <property type="protein sequence ID" value="ADR34513.1"/>
    <property type="molecule type" value="Genomic_DNA"/>
</dbReference>
<dbReference type="Proteomes" id="UP000008721">
    <property type="component" value="Chromosome"/>
</dbReference>
<dbReference type="GO" id="GO:0005886">
    <property type="term" value="C:plasma membrane"/>
    <property type="evidence" value="ECO:0007669"/>
    <property type="project" value="TreeGrafter"/>
</dbReference>
<name>E4U1P0_SULKY</name>
<dbReference type="Pfam" id="PF13328">
    <property type="entry name" value="HD_4"/>
    <property type="match status" value="1"/>
</dbReference>
<dbReference type="GO" id="GO:0042594">
    <property type="term" value="P:response to starvation"/>
    <property type="evidence" value="ECO:0007669"/>
    <property type="project" value="TreeGrafter"/>
</dbReference>
<dbReference type="AlphaFoldDB" id="E4U1P0"/>
<organism evidence="3 4">
    <name type="scientific">Sulfuricurvum kujiense (strain ATCC BAA-921 / DSM 16994 / JCM 11577 / YK-1)</name>
    <dbReference type="NCBI Taxonomy" id="709032"/>
    <lineage>
        <taxon>Bacteria</taxon>
        <taxon>Pseudomonadati</taxon>
        <taxon>Campylobacterota</taxon>
        <taxon>Epsilonproteobacteria</taxon>
        <taxon>Campylobacterales</taxon>
        <taxon>Sulfurimonadaceae</taxon>
        <taxon>Sulfuricurvum</taxon>
    </lineage>
</organism>
<dbReference type="CDD" id="cd05399">
    <property type="entry name" value="NT_Rel-Spo_like"/>
    <property type="match status" value="1"/>
</dbReference>
<dbReference type="SUPFAM" id="SSF81271">
    <property type="entry name" value="TGS-like"/>
    <property type="match status" value="1"/>
</dbReference>
<dbReference type="EC" id="2.7.6.5" evidence="3"/>
<dbReference type="GO" id="GO:0015969">
    <property type="term" value="P:guanosine tetraphosphate metabolic process"/>
    <property type="evidence" value="ECO:0007669"/>
    <property type="project" value="InterPro"/>
</dbReference>
<dbReference type="InterPro" id="IPR012676">
    <property type="entry name" value="TGS-like"/>
</dbReference>
<evidence type="ECO:0000313" key="4">
    <source>
        <dbReference type="Proteomes" id="UP000008721"/>
    </source>
</evidence>
<dbReference type="FunFam" id="1.10.3210.10:FF:000001">
    <property type="entry name" value="GTP pyrophosphokinase RelA"/>
    <property type="match status" value="1"/>
</dbReference>
<evidence type="ECO:0000256" key="1">
    <source>
        <dbReference type="RuleBase" id="RU003847"/>
    </source>
</evidence>
<dbReference type="FunFam" id="3.10.20.30:FF:000002">
    <property type="entry name" value="GTP pyrophosphokinase (RelA/SpoT)"/>
    <property type="match status" value="1"/>
</dbReference>
<keyword evidence="3" id="KW-0808">Transferase</keyword>